<sequence>MKSHRIVGRTPHDTSQIPRSCTSYERSSIMTETVRFHSATPHHAKASVEADLIADDSIYKDSKPPERLYPYPKPSSLIIYHGIWTILAG</sequence>
<keyword evidence="3" id="KW-1185">Reference proteome</keyword>
<evidence type="ECO:0000256" key="1">
    <source>
        <dbReference type="SAM" id="MobiDB-lite"/>
    </source>
</evidence>
<gene>
    <name evidence="2" type="ORF">HPB48_002571</name>
</gene>
<comment type="caution">
    <text evidence="2">The sequence shown here is derived from an EMBL/GenBank/DDBJ whole genome shotgun (WGS) entry which is preliminary data.</text>
</comment>
<protein>
    <submittedName>
        <fullName evidence="2">Uncharacterized protein</fullName>
    </submittedName>
</protein>
<dbReference type="AlphaFoldDB" id="A0A9J6FAJ0"/>
<proteinExistence type="predicted"/>
<dbReference type="Proteomes" id="UP000821853">
    <property type="component" value="Chromosome 1"/>
</dbReference>
<accession>A0A9J6FAJ0</accession>
<reference evidence="2 3" key="1">
    <citation type="journal article" date="2020" name="Cell">
        <title>Large-Scale Comparative Analyses of Tick Genomes Elucidate Their Genetic Diversity and Vector Capacities.</title>
        <authorList>
            <consortium name="Tick Genome and Microbiome Consortium (TIGMIC)"/>
            <person name="Jia N."/>
            <person name="Wang J."/>
            <person name="Shi W."/>
            <person name="Du L."/>
            <person name="Sun Y."/>
            <person name="Zhan W."/>
            <person name="Jiang J.F."/>
            <person name="Wang Q."/>
            <person name="Zhang B."/>
            <person name="Ji P."/>
            <person name="Bell-Sakyi L."/>
            <person name="Cui X.M."/>
            <person name="Yuan T.T."/>
            <person name="Jiang B.G."/>
            <person name="Yang W.F."/>
            <person name="Lam T.T."/>
            <person name="Chang Q.C."/>
            <person name="Ding S.J."/>
            <person name="Wang X.J."/>
            <person name="Zhu J.G."/>
            <person name="Ruan X.D."/>
            <person name="Zhao L."/>
            <person name="Wei J.T."/>
            <person name="Ye R.Z."/>
            <person name="Que T.C."/>
            <person name="Du C.H."/>
            <person name="Zhou Y.H."/>
            <person name="Cheng J.X."/>
            <person name="Dai P.F."/>
            <person name="Guo W.B."/>
            <person name="Han X.H."/>
            <person name="Huang E.J."/>
            <person name="Li L.F."/>
            <person name="Wei W."/>
            <person name="Gao Y.C."/>
            <person name="Liu J.Z."/>
            <person name="Shao H.Z."/>
            <person name="Wang X."/>
            <person name="Wang C.C."/>
            <person name="Yang T.C."/>
            <person name="Huo Q.B."/>
            <person name="Li W."/>
            <person name="Chen H.Y."/>
            <person name="Chen S.E."/>
            <person name="Zhou L.G."/>
            <person name="Ni X.B."/>
            <person name="Tian J.H."/>
            <person name="Sheng Y."/>
            <person name="Liu T."/>
            <person name="Pan Y.S."/>
            <person name="Xia L.Y."/>
            <person name="Li J."/>
            <person name="Zhao F."/>
            <person name="Cao W.C."/>
        </authorList>
    </citation>
    <scope>NUCLEOTIDE SEQUENCE [LARGE SCALE GENOMIC DNA]</scope>
    <source>
        <strain evidence="2">HaeL-2018</strain>
    </source>
</reference>
<dbReference type="VEuPathDB" id="VectorBase:HLOH_060918"/>
<name>A0A9J6FAJ0_HAELO</name>
<evidence type="ECO:0000313" key="2">
    <source>
        <dbReference type="EMBL" id="KAH9359735.1"/>
    </source>
</evidence>
<feature type="compositionally biased region" description="Polar residues" evidence="1">
    <location>
        <begin position="13"/>
        <end position="23"/>
    </location>
</feature>
<evidence type="ECO:0000313" key="3">
    <source>
        <dbReference type="Proteomes" id="UP000821853"/>
    </source>
</evidence>
<organism evidence="2 3">
    <name type="scientific">Haemaphysalis longicornis</name>
    <name type="common">Bush tick</name>
    <dbReference type="NCBI Taxonomy" id="44386"/>
    <lineage>
        <taxon>Eukaryota</taxon>
        <taxon>Metazoa</taxon>
        <taxon>Ecdysozoa</taxon>
        <taxon>Arthropoda</taxon>
        <taxon>Chelicerata</taxon>
        <taxon>Arachnida</taxon>
        <taxon>Acari</taxon>
        <taxon>Parasitiformes</taxon>
        <taxon>Ixodida</taxon>
        <taxon>Ixodoidea</taxon>
        <taxon>Ixodidae</taxon>
        <taxon>Haemaphysalinae</taxon>
        <taxon>Haemaphysalis</taxon>
    </lineage>
</organism>
<dbReference type="EMBL" id="JABSTR010000001">
    <property type="protein sequence ID" value="KAH9359735.1"/>
    <property type="molecule type" value="Genomic_DNA"/>
</dbReference>
<feature type="region of interest" description="Disordered" evidence="1">
    <location>
        <begin position="1"/>
        <end position="23"/>
    </location>
</feature>